<dbReference type="GeneID" id="9593790"/>
<name>D8QJ09_SCHCM</name>
<feature type="compositionally biased region" description="Acidic residues" evidence="1">
    <location>
        <begin position="1076"/>
        <end position="1110"/>
    </location>
</feature>
<dbReference type="InterPro" id="IPR041457">
    <property type="entry name" value="CxC2_KDZ-assoc"/>
</dbReference>
<organism evidence="4">
    <name type="scientific">Schizophyllum commune (strain H4-8 / FGSC 9210)</name>
    <name type="common">Split gill fungus</name>
    <dbReference type="NCBI Taxonomy" id="578458"/>
    <lineage>
        <taxon>Eukaryota</taxon>
        <taxon>Fungi</taxon>
        <taxon>Dikarya</taxon>
        <taxon>Basidiomycota</taxon>
        <taxon>Agaricomycotina</taxon>
        <taxon>Agaricomycetes</taxon>
        <taxon>Agaricomycetidae</taxon>
        <taxon>Agaricales</taxon>
        <taxon>Schizophyllaceae</taxon>
        <taxon>Schizophyllum</taxon>
    </lineage>
</organism>
<keyword evidence="4" id="KW-1185">Reference proteome</keyword>
<dbReference type="Proteomes" id="UP000007431">
    <property type="component" value="Unassembled WGS sequence"/>
</dbReference>
<evidence type="ECO:0000256" key="1">
    <source>
        <dbReference type="SAM" id="MobiDB-lite"/>
    </source>
</evidence>
<feature type="region of interest" description="Disordered" evidence="1">
    <location>
        <begin position="840"/>
        <end position="861"/>
    </location>
</feature>
<dbReference type="OrthoDB" id="2682806at2759"/>
<dbReference type="AlphaFoldDB" id="D8QJ09"/>
<feature type="region of interest" description="Disordered" evidence="1">
    <location>
        <begin position="24"/>
        <end position="74"/>
    </location>
</feature>
<dbReference type="Pfam" id="PF18758">
    <property type="entry name" value="KDZ"/>
    <property type="match status" value="1"/>
</dbReference>
<dbReference type="Pfam" id="PF18803">
    <property type="entry name" value="CxC2"/>
    <property type="match status" value="1"/>
</dbReference>
<dbReference type="PANTHER" id="PTHR33104">
    <property type="entry name" value="SI:DKEY-29D5.2"/>
    <property type="match status" value="1"/>
</dbReference>
<feature type="region of interest" description="Disordered" evidence="1">
    <location>
        <begin position="900"/>
        <end position="942"/>
    </location>
</feature>
<dbReference type="eggNOG" id="ENOG502SJXV">
    <property type="taxonomic scope" value="Eukaryota"/>
</dbReference>
<evidence type="ECO:0000313" key="3">
    <source>
        <dbReference type="EMBL" id="EFI92321.1"/>
    </source>
</evidence>
<feature type="non-terminal residue" evidence="3">
    <location>
        <position position="1110"/>
    </location>
</feature>
<dbReference type="RefSeq" id="XP_003027224.1">
    <property type="nucleotide sequence ID" value="XM_003027178.1"/>
</dbReference>
<dbReference type="KEGG" id="scm:SCHCO_01205560"/>
<dbReference type="HOGENOM" id="CLU_003703_13_0_1"/>
<dbReference type="PANTHER" id="PTHR33104:SF2">
    <property type="entry name" value="CXC3 LIKE CYSTEINE CLUSTER DOMAIN-CONTAINING PROTEIN"/>
    <property type="match status" value="1"/>
</dbReference>
<reference evidence="3 4" key="1">
    <citation type="journal article" date="2010" name="Nat. Biotechnol.">
        <title>Genome sequence of the model mushroom Schizophyllum commune.</title>
        <authorList>
            <person name="Ohm R.A."/>
            <person name="de Jong J.F."/>
            <person name="Lugones L.G."/>
            <person name="Aerts A."/>
            <person name="Kothe E."/>
            <person name="Stajich J.E."/>
            <person name="de Vries R.P."/>
            <person name="Record E."/>
            <person name="Levasseur A."/>
            <person name="Baker S.E."/>
            <person name="Bartholomew K.A."/>
            <person name="Coutinho P.M."/>
            <person name="Erdmann S."/>
            <person name="Fowler T.J."/>
            <person name="Gathman A.C."/>
            <person name="Lombard V."/>
            <person name="Henrissat B."/>
            <person name="Knabe N."/>
            <person name="Kuees U."/>
            <person name="Lilly W.W."/>
            <person name="Lindquist E."/>
            <person name="Lucas S."/>
            <person name="Magnuson J.K."/>
            <person name="Piumi F."/>
            <person name="Raudaskoski M."/>
            <person name="Salamov A."/>
            <person name="Schmutz J."/>
            <person name="Schwarze F.W.M.R."/>
            <person name="vanKuyk P.A."/>
            <person name="Horton J.S."/>
            <person name="Grigoriev I.V."/>
            <person name="Woesten H.A.B."/>
        </authorList>
    </citation>
    <scope>NUCLEOTIDE SEQUENCE [LARGE SCALE GENOMIC DNA]</scope>
    <source>
        <strain evidence="4">H4-8 / FGSC 9210</strain>
    </source>
</reference>
<evidence type="ECO:0000313" key="4">
    <source>
        <dbReference type="Proteomes" id="UP000007431"/>
    </source>
</evidence>
<dbReference type="EMBL" id="GL377313">
    <property type="protein sequence ID" value="EFI92321.1"/>
    <property type="molecule type" value="Genomic_DNA"/>
</dbReference>
<accession>D8QJ09</accession>
<feature type="domain" description="CxC2-like cysteine cluster KDZ transposase-associated" evidence="2">
    <location>
        <begin position="194"/>
        <end position="302"/>
    </location>
</feature>
<proteinExistence type="predicted"/>
<gene>
    <name evidence="3" type="ORF">SCHCODRAFT_113520</name>
</gene>
<dbReference type="InParanoid" id="D8QJ09"/>
<dbReference type="InterPro" id="IPR040521">
    <property type="entry name" value="KDZ"/>
</dbReference>
<protein>
    <recommendedName>
        <fullName evidence="2">CxC2-like cysteine cluster KDZ transposase-associated domain-containing protein</fullName>
    </recommendedName>
</protein>
<dbReference type="VEuPathDB" id="FungiDB:SCHCODRAFT_01205560"/>
<feature type="region of interest" description="Disordered" evidence="1">
    <location>
        <begin position="1074"/>
        <end position="1110"/>
    </location>
</feature>
<evidence type="ECO:0000259" key="2">
    <source>
        <dbReference type="Pfam" id="PF18803"/>
    </source>
</evidence>
<dbReference type="OMA" id="RRWWDIQ"/>
<sequence>MSSKKRKSAVQTFDLSFVCSPRPVEAVSEELSRDRKRRKQRTTRAEPPSPPKTTAPLPGSLDDSHTTELSSLEPDVVDVTLAGMHIEKGKGGARRKSRRKKYYPSDEPLLEFKSVAADEYARAMLFREGRGYEAERCCPGCAAGQDAAEPPTYRCATCFGGGLYCRACCLAKHQQSPFCRIEKWNGVCFEPVSLKEMGVRVQVGHPEGEACLCPHRGNVDFTVVHVNGIHSVAIDFCGCQPPADAVHHREQLLRHGLVPATVRDPQTCCTFDVLNHFQLLTFNGKITAYDYYTSLERMTDNPGTYGLPDRYRSFLRCVRIWRYLKALKRSGRANDQERPPSDIRPGELGIACPACPRPGVNLPAGWESAPAEQKYLYTLFIALDACFRLKRRKISTRERDPSLADGGSYLAESGPFEEYLSTAKEQTDISTCTGLSAVDHANTKFSKGYAETGKMMGLCARHEFVQRNGVVPTQVGERYANSDYALGSLLRHHSAALRLVLSYDICCQYSKKFKERMSQLPPLVRFKLAFAYVRFVIPKLHIHGHKLACQLLFNLNWTLGVARTDGEGVERPWSFLGILCASLRQMGPGSAADTLDDHFGHWNWLKLIGLGVLLRRRLIAALAELAAQEAELAEFRKGQGGHTAAWEAEVDKFESEVVHDSKSENPFELPKTGSSEADVALELANEEAAKAREGLEFCHEMPPSSFLLALLDVEHEQRNLRLEVGSAKFESAAQQAELSRKRTKLARSLNKLNEMQAKYTPDSLTRLAAWKADPRNADEPPERTPLFPPSSLTPSERARCVDDVTTVESRLRHAQCRTALDAIRNLLIVKSRLLTYKNTNVRNQGPNTRARATLSKNDEKTRRQACKYVAARAALLSLADGDPSKVSWHSLDINKDVRCMEEDDNSRRRGKKRTREGNEVGEGEGEGASESAGAGGHLQQCRDATGEGRRKISWIWKGVDTTQSEGNALYAGIKVEYCKAYARVKRWSEEVPLLQEEMRRTLQSLEFEAARWEGLATADERPGPLGEGARAYAYSQRDMYRRLHEHFEALWVDLRGVTKVSEAQAQRLMDAVQAAEDAEEERIEGEEGELDDEPEIFVEGADDGEDYGDI</sequence>
<feature type="region of interest" description="Disordered" evidence="1">
    <location>
        <begin position="774"/>
        <end position="794"/>
    </location>
</feature>